<dbReference type="SMART" id="SM00220">
    <property type="entry name" value="S_TKc"/>
    <property type="match status" value="1"/>
</dbReference>
<sequence>MVSTAEERPLEWQIYEAVKSDNINILKPLVGSVVDIKERFVFDMDHLGLKSTILGLAARLGSARVVDLLVKLGADVTIPDEWSETTPLMWACKHNYVESARLILGSTTLKEPPTYPGDINAMNKTKRTALDFASHYGSPEVVALLMSHPDIDCNIPDKYDNTRLMCACLNGQVEMARLLVAKTRDINKRNMHRQTALDNATNPEGEGDASRKAEIVEMLLAQEGININITDTYGDTALMRACLKGDLKMVNLLLFKSEVHDINLGNNNNRTALSFACESGSKSVVEALLEKKNIDIDVADSDGQTPVMWACKCGHKEVFELFFNGKLHDVNLKSNSKRTMLSFAAASGNENIVNLLLDIGGIDVDALDEDGRSALMWASKCGHKSVVESLLPKTKNINNPDKDGHTTMMLACQLSPHEWKNAEAKHNRAEIVKLILGRTDLHDMNFRNKHKSSAFFIVCENGHEDIVKILLDRNDSDINLTGGELHNTPLMIAAKNGYIGIVDKLLRHQRQRVHHLALENREGHTALDLALNNERYDVAERLLQALLPKVGKVTQQSREESFLFKHNNKLLIEHLAPHLTEQVAIKILLADRPFDWDGIPISTHSYSWNAFLDSKVPGTSSFRQHILQALCHLFDCSRAEFFRHVAFTKDQHGREILQTTDAETRKFLKKELFFCGRYDIFEGPPIHVSATSVVIHAFDHDLCDQMFDVHSSDGGFDIIAFKECTELLGRLSASRHVVGQKKIASDKKEWENEFKVWAKGEYMTKEDYLRYCEQHFGGKIKVAMKFLSSQSACEAEVENRKRIKCPNHVLDLYPTVDATKFQEDLAILKSKVTQIDLADASHFVVMPAADRTLEDIHNKEKPNELHTRGYLLDVATDLNEMHKRGYVHGDVKKLNVVRTPGNSLKLIDLDATTKIGEPIGIKFSSGILPPEMFYRLKGEEVQQYENYWENEKEDRQLWKKLKPNKNFVVKSFRRDKMNALPYELVKATPAVDAWSFGCMVYEMLSGNSLVQTDVNQDMVGPPPSWDENELENKVSTIHDERAKKLVLKLLVKDPSKRITMEQVIKDAYFNDEAAYSEFETQFANVIEGQDRLFEKVARVQEEVQTTAEVGEAARRSLRGATTAATNAVVNVMFDVTKIPTSFVLLEDALRSEDESNGVETYIPTYEDNEIKLPTLGSPRYLYFVDEITGEIVEDSGMCVANEWFAGSVDSGLESANQLLSFVTFFTEAFPSVDLPEEKQNTLPNSNLVLHGHGPVMATLKQLLKENRDNTFGQLELQRIGDKLVWTTMKPSETAIIPSNDELKQLVTKKLLLRWGVLFQPDEHGTAAPTA</sequence>
<evidence type="ECO:0000256" key="3">
    <source>
        <dbReference type="PROSITE-ProRule" id="PRU00023"/>
    </source>
</evidence>
<dbReference type="PANTHER" id="PTHR24123:SF33">
    <property type="entry name" value="PROTEIN HOS4"/>
    <property type="match status" value="1"/>
</dbReference>
<feature type="domain" description="Protein kinase" evidence="4">
    <location>
        <begin position="722"/>
        <end position="1069"/>
    </location>
</feature>
<keyword evidence="2 3" id="KW-0040">ANK repeat</keyword>
<dbReference type="PROSITE" id="PS50011">
    <property type="entry name" value="PROTEIN_KINASE_DOM"/>
    <property type="match status" value="1"/>
</dbReference>
<organism evidence="5 6">
    <name type="scientific">Aphanomyces euteiches</name>
    <dbReference type="NCBI Taxonomy" id="100861"/>
    <lineage>
        <taxon>Eukaryota</taxon>
        <taxon>Sar</taxon>
        <taxon>Stramenopiles</taxon>
        <taxon>Oomycota</taxon>
        <taxon>Saprolegniomycetes</taxon>
        <taxon>Saprolegniales</taxon>
        <taxon>Verrucalvaceae</taxon>
        <taxon>Aphanomyces</taxon>
    </lineage>
</organism>
<keyword evidence="1" id="KW-0677">Repeat</keyword>
<dbReference type="InterPro" id="IPR036770">
    <property type="entry name" value="Ankyrin_rpt-contain_sf"/>
</dbReference>
<reference evidence="5 6" key="1">
    <citation type="submission" date="2019-07" db="EMBL/GenBank/DDBJ databases">
        <title>Genomics analysis of Aphanomyces spp. identifies a new class of oomycete effector associated with host adaptation.</title>
        <authorList>
            <person name="Gaulin E."/>
        </authorList>
    </citation>
    <scope>NUCLEOTIDE SEQUENCE [LARGE SCALE GENOMIC DNA]</scope>
    <source>
        <strain evidence="5 6">ATCC 201684</strain>
    </source>
</reference>
<dbReference type="Proteomes" id="UP000481153">
    <property type="component" value="Unassembled WGS sequence"/>
</dbReference>
<dbReference type="PROSITE" id="PS50088">
    <property type="entry name" value="ANK_REPEAT"/>
    <property type="match status" value="2"/>
</dbReference>
<dbReference type="InterPro" id="IPR051165">
    <property type="entry name" value="Multifunctional_ANK_Repeat"/>
</dbReference>
<evidence type="ECO:0000259" key="4">
    <source>
        <dbReference type="PROSITE" id="PS50011"/>
    </source>
</evidence>
<dbReference type="GO" id="GO:0004672">
    <property type="term" value="F:protein kinase activity"/>
    <property type="evidence" value="ECO:0007669"/>
    <property type="project" value="InterPro"/>
</dbReference>
<dbReference type="SUPFAM" id="SSF48403">
    <property type="entry name" value="Ankyrin repeat"/>
    <property type="match status" value="2"/>
</dbReference>
<dbReference type="SMART" id="SM00248">
    <property type="entry name" value="ANK"/>
    <property type="match status" value="15"/>
</dbReference>
<evidence type="ECO:0000313" key="6">
    <source>
        <dbReference type="Proteomes" id="UP000481153"/>
    </source>
</evidence>
<protein>
    <recommendedName>
        <fullName evidence="4">Protein kinase domain-containing protein</fullName>
    </recommendedName>
</protein>
<dbReference type="Gene3D" id="1.25.40.20">
    <property type="entry name" value="Ankyrin repeat-containing domain"/>
    <property type="match status" value="3"/>
</dbReference>
<dbReference type="EMBL" id="VJMJ01000156">
    <property type="protein sequence ID" value="KAF0730110.1"/>
    <property type="molecule type" value="Genomic_DNA"/>
</dbReference>
<dbReference type="Pfam" id="PF12796">
    <property type="entry name" value="Ank_2"/>
    <property type="match status" value="5"/>
</dbReference>
<dbReference type="InterPro" id="IPR011009">
    <property type="entry name" value="Kinase-like_dom_sf"/>
</dbReference>
<evidence type="ECO:0000313" key="5">
    <source>
        <dbReference type="EMBL" id="KAF0730110.1"/>
    </source>
</evidence>
<evidence type="ECO:0000256" key="2">
    <source>
        <dbReference type="ARBA" id="ARBA00023043"/>
    </source>
</evidence>
<dbReference type="PROSITE" id="PS50297">
    <property type="entry name" value="ANK_REP_REGION"/>
    <property type="match status" value="1"/>
</dbReference>
<accession>A0A6G0WRL2</accession>
<dbReference type="GO" id="GO:0005524">
    <property type="term" value="F:ATP binding"/>
    <property type="evidence" value="ECO:0007669"/>
    <property type="project" value="InterPro"/>
</dbReference>
<dbReference type="InterPro" id="IPR000719">
    <property type="entry name" value="Prot_kinase_dom"/>
</dbReference>
<gene>
    <name evidence="5" type="ORF">Ae201684_012405</name>
</gene>
<proteinExistence type="predicted"/>
<feature type="repeat" description="ANK" evidence="3">
    <location>
        <begin position="49"/>
        <end position="81"/>
    </location>
</feature>
<dbReference type="Gene3D" id="1.10.510.10">
    <property type="entry name" value="Transferase(Phosphotransferase) domain 1"/>
    <property type="match status" value="1"/>
</dbReference>
<comment type="caution">
    <text evidence="5">The sequence shown here is derived from an EMBL/GenBank/DDBJ whole genome shotgun (WGS) entry which is preliminary data.</text>
</comment>
<dbReference type="InterPro" id="IPR002110">
    <property type="entry name" value="Ankyrin_rpt"/>
</dbReference>
<name>A0A6G0WRL2_9STRA</name>
<dbReference type="Pfam" id="PF00023">
    <property type="entry name" value="Ank"/>
    <property type="match status" value="1"/>
</dbReference>
<dbReference type="PANTHER" id="PTHR24123">
    <property type="entry name" value="ANKYRIN REPEAT-CONTAINING"/>
    <property type="match status" value="1"/>
</dbReference>
<keyword evidence="6" id="KW-1185">Reference proteome</keyword>
<dbReference type="Pfam" id="PF00069">
    <property type="entry name" value="Pkinase"/>
    <property type="match status" value="1"/>
</dbReference>
<dbReference type="VEuPathDB" id="FungiDB:AeMF1_012225"/>
<feature type="repeat" description="ANK" evidence="3">
    <location>
        <begin position="370"/>
        <end position="402"/>
    </location>
</feature>
<evidence type="ECO:0000256" key="1">
    <source>
        <dbReference type="ARBA" id="ARBA00022737"/>
    </source>
</evidence>
<dbReference type="SUPFAM" id="SSF56112">
    <property type="entry name" value="Protein kinase-like (PK-like)"/>
    <property type="match status" value="1"/>
</dbReference>